<dbReference type="RefSeq" id="WP_035024826.1">
    <property type="nucleotide sequence ID" value="NZ_KK073881.1"/>
</dbReference>
<reference evidence="5 7" key="1">
    <citation type="submission" date="2014-02" db="EMBL/GenBank/DDBJ databases">
        <title>Aquamicrobium defluvii Genome sequencing.</title>
        <authorList>
            <person name="Wang X."/>
        </authorList>
    </citation>
    <scope>NUCLEOTIDE SEQUENCE [LARGE SCALE GENOMIC DNA]</scope>
    <source>
        <strain evidence="5 7">W13Z1</strain>
    </source>
</reference>
<dbReference type="SUPFAM" id="SSF56235">
    <property type="entry name" value="N-terminal nucleophile aminohydrolases (Ntn hydrolases)"/>
    <property type="match status" value="1"/>
</dbReference>
<proteinExistence type="inferred from homology"/>
<evidence type="ECO:0000256" key="2">
    <source>
        <dbReference type="ARBA" id="ARBA00022801"/>
    </source>
</evidence>
<dbReference type="PANTHER" id="PTHR35527">
    <property type="entry name" value="CHOLOYLGLYCINE HYDROLASE"/>
    <property type="match status" value="1"/>
</dbReference>
<dbReference type="EMBL" id="JENY01000007">
    <property type="protein sequence ID" value="EXL09380.1"/>
    <property type="molecule type" value="Genomic_DNA"/>
</dbReference>
<keyword evidence="3" id="KW-0732">Signal</keyword>
<keyword evidence="8" id="KW-1185">Reference proteome</keyword>
<evidence type="ECO:0000256" key="1">
    <source>
        <dbReference type="ARBA" id="ARBA00006625"/>
    </source>
</evidence>
<dbReference type="AlphaFoldDB" id="A0A011VLV5"/>
<dbReference type="EMBL" id="SNZF01000006">
    <property type="protein sequence ID" value="TDR36219.1"/>
    <property type="molecule type" value="Genomic_DNA"/>
</dbReference>
<dbReference type="STRING" id="69279.BG36_22295"/>
<accession>A0A011VLV5</accession>
<evidence type="ECO:0000313" key="8">
    <source>
        <dbReference type="Proteomes" id="UP000294958"/>
    </source>
</evidence>
<dbReference type="PANTHER" id="PTHR35527:SF2">
    <property type="entry name" value="HYDROLASE"/>
    <property type="match status" value="1"/>
</dbReference>
<feature type="chain" id="PRO_5044537445" evidence="3">
    <location>
        <begin position="24"/>
        <end position="350"/>
    </location>
</feature>
<dbReference type="Gene3D" id="3.60.60.10">
    <property type="entry name" value="Penicillin V Acylase, Chain A"/>
    <property type="match status" value="1"/>
</dbReference>
<dbReference type="InterPro" id="IPR029132">
    <property type="entry name" value="CBAH/NAAA_C"/>
</dbReference>
<keyword evidence="2 5" id="KW-0378">Hydrolase</keyword>
<dbReference type="CDD" id="cd01902">
    <property type="entry name" value="Ntn_CGH"/>
    <property type="match status" value="1"/>
</dbReference>
<evidence type="ECO:0000313" key="7">
    <source>
        <dbReference type="Proteomes" id="UP000019849"/>
    </source>
</evidence>
<gene>
    <name evidence="5" type="ORF">BG36_22295</name>
    <name evidence="6" type="ORF">DES43_106118</name>
</gene>
<evidence type="ECO:0000313" key="6">
    <source>
        <dbReference type="EMBL" id="TDR36219.1"/>
    </source>
</evidence>
<name>A0A011VLV5_9HYPH</name>
<comment type="caution">
    <text evidence="5">The sequence shown here is derived from an EMBL/GenBank/DDBJ whole genome shotgun (WGS) entry which is preliminary data.</text>
</comment>
<dbReference type="GO" id="GO:0016787">
    <property type="term" value="F:hydrolase activity"/>
    <property type="evidence" value="ECO:0007669"/>
    <property type="project" value="UniProtKB-KW"/>
</dbReference>
<organism evidence="5 7">
    <name type="scientific">Aquamicrobium defluvii</name>
    <dbReference type="NCBI Taxonomy" id="69279"/>
    <lineage>
        <taxon>Bacteria</taxon>
        <taxon>Pseudomonadati</taxon>
        <taxon>Pseudomonadota</taxon>
        <taxon>Alphaproteobacteria</taxon>
        <taxon>Hyphomicrobiales</taxon>
        <taxon>Phyllobacteriaceae</taxon>
        <taxon>Aquamicrobium</taxon>
    </lineage>
</organism>
<feature type="signal peptide" evidence="3">
    <location>
        <begin position="1"/>
        <end position="23"/>
    </location>
</feature>
<evidence type="ECO:0000259" key="4">
    <source>
        <dbReference type="Pfam" id="PF02275"/>
    </source>
</evidence>
<dbReference type="PATRIC" id="fig|69279.3.peg.1382"/>
<dbReference type="OrthoDB" id="1265391at2"/>
<dbReference type="HOGENOM" id="CLU_045206_0_1_5"/>
<evidence type="ECO:0000256" key="3">
    <source>
        <dbReference type="SAM" id="SignalP"/>
    </source>
</evidence>
<sequence>MKLRLIASTILAASLLAANIAEACTRVVYHGPEGRNLTARSMDWKDEMISNLWAFPQGMKRNGAAGPRSVEWTSRYGSVIVSGYDISTTDGINEKGLVANVLWLVNAQYPEDDGQTPRISLSVWAQYFLDQFATVAEAVEHARTTPLYPATGEVPGRPGKLTTLHLSLSDATGDSAIFEWIDGKLDIHHSRDYQVMTNEPRFEDQLAITRYWGKVPGNVFMPGTSRAEDRFARASFLINAIPKTDDMREAAAAVFSVIRNASAPWGISIDDQPNLSTTRWRTVADHKDMLYYFESVYSPNVFWVDVKKIDFAEGSGVRKLDLGPDQRHIFSGEVSGKFEAAEPFTFEPAE</sequence>
<comment type="similarity">
    <text evidence="1">Belongs to the peptidase C59 family.</text>
</comment>
<dbReference type="Proteomes" id="UP000294958">
    <property type="component" value="Unassembled WGS sequence"/>
</dbReference>
<evidence type="ECO:0000313" key="5">
    <source>
        <dbReference type="EMBL" id="EXL09380.1"/>
    </source>
</evidence>
<dbReference type="eggNOG" id="COG3049">
    <property type="taxonomic scope" value="Bacteria"/>
</dbReference>
<dbReference type="Proteomes" id="UP000019849">
    <property type="component" value="Unassembled WGS sequence"/>
</dbReference>
<reference evidence="6 8" key="2">
    <citation type="submission" date="2019-03" db="EMBL/GenBank/DDBJ databases">
        <title>Genomic Encyclopedia of Type Strains, Phase IV (KMG-IV): sequencing the most valuable type-strain genomes for metagenomic binning, comparative biology and taxonomic classification.</title>
        <authorList>
            <person name="Goeker M."/>
        </authorList>
    </citation>
    <scope>NUCLEOTIDE SEQUENCE [LARGE SCALE GENOMIC DNA]</scope>
    <source>
        <strain evidence="6 8">DSM 11603</strain>
    </source>
</reference>
<feature type="domain" description="Choloylglycine hydrolase/NAAA C-terminal" evidence="4">
    <location>
        <begin position="24"/>
        <end position="309"/>
    </location>
</feature>
<dbReference type="Pfam" id="PF02275">
    <property type="entry name" value="CBAH"/>
    <property type="match status" value="1"/>
</dbReference>
<dbReference type="InterPro" id="IPR029055">
    <property type="entry name" value="Ntn_hydrolases_N"/>
</dbReference>
<dbReference type="InterPro" id="IPR052193">
    <property type="entry name" value="Peptidase_C59"/>
</dbReference>
<protein>
    <submittedName>
        <fullName evidence="5">Choloylglycine hydrolase</fullName>
    </submittedName>
</protein>